<dbReference type="InterPro" id="IPR009038">
    <property type="entry name" value="GOLD_dom"/>
</dbReference>
<keyword evidence="6 7" id="KW-0472">Membrane</keyword>
<evidence type="ECO:0000256" key="4">
    <source>
        <dbReference type="ARBA" id="ARBA00022729"/>
    </source>
</evidence>
<dbReference type="AlphaFoldDB" id="A0A836CQY8"/>
<feature type="transmembrane region" description="Helical" evidence="7">
    <location>
        <begin position="40"/>
        <end position="62"/>
    </location>
</feature>
<keyword evidence="5 7" id="KW-1133">Transmembrane helix</keyword>
<dbReference type="Proteomes" id="UP000664859">
    <property type="component" value="Unassembled WGS sequence"/>
</dbReference>
<gene>
    <name evidence="9" type="ORF">JKP88DRAFT_230039</name>
</gene>
<comment type="similarity">
    <text evidence="2">Belongs to the EMP24/GP25L family.</text>
</comment>
<evidence type="ECO:0000256" key="5">
    <source>
        <dbReference type="ARBA" id="ARBA00022989"/>
    </source>
</evidence>
<evidence type="ECO:0000259" key="8">
    <source>
        <dbReference type="Pfam" id="PF01105"/>
    </source>
</evidence>
<evidence type="ECO:0000313" key="10">
    <source>
        <dbReference type="Proteomes" id="UP000664859"/>
    </source>
</evidence>
<dbReference type="Pfam" id="PF01105">
    <property type="entry name" value="EMP24_GP25L"/>
    <property type="match status" value="1"/>
</dbReference>
<keyword evidence="10" id="KW-1185">Reference proteome</keyword>
<protein>
    <submittedName>
        <fullName evidence="9">Transmembrane emp24 domain-containing protein 2</fullName>
    </submittedName>
</protein>
<feature type="non-terminal residue" evidence="9">
    <location>
        <position position="1"/>
    </location>
</feature>
<dbReference type="EMBL" id="JAFCMP010000006">
    <property type="protein sequence ID" value="KAG5192401.1"/>
    <property type="molecule type" value="Genomic_DNA"/>
</dbReference>
<evidence type="ECO:0000256" key="6">
    <source>
        <dbReference type="ARBA" id="ARBA00023136"/>
    </source>
</evidence>
<feature type="domain" description="GOLD" evidence="8">
    <location>
        <begin position="6"/>
        <end position="67"/>
    </location>
</feature>
<dbReference type="OrthoDB" id="1929172at2759"/>
<evidence type="ECO:0000256" key="2">
    <source>
        <dbReference type="ARBA" id="ARBA00007104"/>
    </source>
</evidence>
<comment type="caution">
    <text evidence="9">The sequence shown here is derived from an EMBL/GenBank/DDBJ whole genome shotgun (WGS) entry which is preliminary data.</text>
</comment>
<accession>A0A836CQY8</accession>
<evidence type="ECO:0000256" key="1">
    <source>
        <dbReference type="ARBA" id="ARBA00004479"/>
    </source>
</evidence>
<name>A0A836CQY8_9STRA</name>
<comment type="subcellular location">
    <subcellularLocation>
        <location evidence="1">Membrane</location>
        <topology evidence="1">Single-pass type I membrane protein</topology>
    </subcellularLocation>
</comment>
<dbReference type="InterPro" id="IPR015720">
    <property type="entry name" value="Emp24-like"/>
</dbReference>
<sequence>MIDASEELVNDLYTMVDHQTYMRQREQSHRETIDSTNRRLLLWTIAEALLLVSMAMWQVSYIRQFFEVKRMM</sequence>
<organism evidence="9 10">
    <name type="scientific">Tribonema minus</name>
    <dbReference type="NCBI Taxonomy" id="303371"/>
    <lineage>
        <taxon>Eukaryota</taxon>
        <taxon>Sar</taxon>
        <taxon>Stramenopiles</taxon>
        <taxon>Ochrophyta</taxon>
        <taxon>PX clade</taxon>
        <taxon>Xanthophyceae</taxon>
        <taxon>Tribonematales</taxon>
        <taxon>Tribonemataceae</taxon>
        <taxon>Tribonema</taxon>
    </lineage>
</organism>
<proteinExistence type="inferred from homology"/>
<evidence type="ECO:0000256" key="3">
    <source>
        <dbReference type="ARBA" id="ARBA00022692"/>
    </source>
</evidence>
<keyword evidence="3 7" id="KW-0812">Transmembrane</keyword>
<evidence type="ECO:0000313" key="9">
    <source>
        <dbReference type="EMBL" id="KAG5192401.1"/>
    </source>
</evidence>
<reference evidence="9" key="1">
    <citation type="submission" date="2021-02" db="EMBL/GenBank/DDBJ databases">
        <title>First Annotated Genome of the Yellow-green Alga Tribonema minus.</title>
        <authorList>
            <person name="Mahan K.M."/>
        </authorList>
    </citation>
    <scope>NUCLEOTIDE SEQUENCE</scope>
    <source>
        <strain evidence="9">UTEX B ZZ1240</strain>
    </source>
</reference>
<evidence type="ECO:0000256" key="7">
    <source>
        <dbReference type="SAM" id="Phobius"/>
    </source>
</evidence>
<dbReference type="GO" id="GO:0016020">
    <property type="term" value="C:membrane"/>
    <property type="evidence" value="ECO:0007669"/>
    <property type="project" value="UniProtKB-SubCell"/>
</dbReference>
<keyword evidence="4" id="KW-0732">Signal</keyword>
<dbReference type="PANTHER" id="PTHR22811">
    <property type="entry name" value="TRANSMEMBRANE EMP24 DOMAIN-CONTAINING PROTEIN"/>
    <property type="match status" value="1"/>
</dbReference>